<dbReference type="RefSeq" id="WP_353330250.1">
    <property type="nucleotide sequence ID" value="NZ_AP028055.1"/>
</dbReference>
<proteinExistence type="predicted"/>
<dbReference type="PANTHER" id="PTHR30203">
    <property type="entry name" value="OUTER MEMBRANE CATION EFFLUX PROTEIN"/>
    <property type="match status" value="1"/>
</dbReference>
<organism evidence="2 3">
    <name type="scientific">Bacteroides sedimenti</name>
    <dbReference type="NCBI Taxonomy" id="2136147"/>
    <lineage>
        <taxon>Bacteria</taxon>
        <taxon>Pseudomonadati</taxon>
        <taxon>Bacteroidota</taxon>
        <taxon>Bacteroidia</taxon>
        <taxon>Bacteroidales</taxon>
        <taxon>Bacteroidaceae</taxon>
        <taxon>Bacteroides</taxon>
    </lineage>
</organism>
<evidence type="ECO:0000313" key="3">
    <source>
        <dbReference type="Proteomes" id="UP001496674"/>
    </source>
</evidence>
<evidence type="ECO:0000313" key="2">
    <source>
        <dbReference type="EMBL" id="BEG99584.1"/>
    </source>
</evidence>
<feature type="chain" id="PRO_5046888874" evidence="1">
    <location>
        <begin position="20"/>
        <end position="392"/>
    </location>
</feature>
<keyword evidence="1" id="KW-0732">Signal</keyword>
<reference evidence="2 3" key="1">
    <citation type="submission" date="2023-04" db="EMBL/GenBank/DDBJ databases">
        <title>Draft genome sequence of acteroides sedimenti strain YN3PY1.</title>
        <authorList>
            <person name="Yoshida N."/>
        </authorList>
    </citation>
    <scope>NUCLEOTIDE SEQUENCE [LARGE SCALE GENOMIC DNA]</scope>
    <source>
        <strain evidence="2 3">YN3PY1</strain>
    </source>
</reference>
<dbReference type="Proteomes" id="UP001496674">
    <property type="component" value="Chromosome"/>
</dbReference>
<gene>
    <name evidence="2" type="ORF">BSYN_18490</name>
</gene>
<dbReference type="Gene3D" id="1.20.1600.10">
    <property type="entry name" value="Outer membrane efflux proteins (OEP)"/>
    <property type="match status" value="1"/>
</dbReference>
<dbReference type="InterPro" id="IPR010131">
    <property type="entry name" value="MdtP/NodT-like"/>
</dbReference>
<dbReference type="SUPFAM" id="SSF56954">
    <property type="entry name" value="Outer membrane efflux proteins (OEP)"/>
    <property type="match status" value="1"/>
</dbReference>
<keyword evidence="3" id="KW-1185">Reference proteome</keyword>
<protein>
    <submittedName>
        <fullName evidence="2">Transporter</fullName>
    </submittedName>
</protein>
<feature type="signal peptide" evidence="1">
    <location>
        <begin position="1"/>
        <end position="19"/>
    </location>
</feature>
<sequence length="392" mass="44686">MKKIVILFMLLLAASGAKPQADGIGRILKSIEANNKELKASSQLTVSRKLEAKTENNLSDPSVSYSYQFGSPSSLGKASELNVSQEFDFPTLYSRRSELIRLKGDVFDRQEGSLRQQILLSAKQICLDLILLNKQKALYEKWLKLGDEIADLYKQRLELGDANALETNKIQLEQLNARTEYQFNEAQRRGKLLELQALNGNIPVEFSDTIYIAEENITDFASLKQEALSGNAELLSLEREQKVAQQQLAVNKSQWLPKLELGYRRNTGLGQQFNGMIVGFSLPLFENKNKVKQAKAQSVYVDLKKESLSQQTEVRLLQLYKDAQMLRNSMKEYNQSIMETSMPLLSEALRKKQISIVEYSVDAATIFRAHLNYMTLESRYHKVMAELYQHKL</sequence>
<name>A0ABN6Z4U0_9BACE</name>
<accession>A0ABN6Z4U0</accession>
<dbReference type="PANTHER" id="PTHR30203:SF24">
    <property type="entry name" value="BLR4935 PROTEIN"/>
    <property type="match status" value="1"/>
</dbReference>
<dbReference type="EMBL" id="AP028055">
    <property type="protein sequence ID" value="BEG99584.1"/>
    <property type="molecule type" value="Genomic_DNA"/>
</dbReference>
<evidence type="ECO:0000256" key="1">
    <source>
        <dbReference type="SAM" id="SignalP"/>
    </source>
</evidence>